<dbReference type="RefSeq" id="WP_272804136.1">
    <property type="nucleotide sequence ID" value="NZ_JAQQKY010000016.1"/>
</dbReference>
<proteinExistence type="predicted"/>
<reference evidence="1 2" key="1">
    <citation type="submission" date="2023-01" db="EMBL/GenBank/DDBJ databases">
        <title>Novel species of the genus Vogesella isolated from rivers.</title>
        <authorList>
            <person name="Lu H."/>
        </authorList>
    </citation>
    <scope>NUCLEOTIDE SEQUENCE [LARGE SCALE GENOMIC DNA]</scope>
    <source>
        <strain evidence="1 2">SH7W</strain>
    </source>
</reference>
<organism evidence="1 2">
    <name type="scientific">Vogesella indigofera</name>
    <name type="common">Pseudomonas indigofera</name>
    <dbReference type="NCBI Taxonomy" id="45465"/>
    <lineage>
        <taxon>Bacteria</taxon>
        <taxon>Pseudomonadati</taxon>
        <taxon>Pseudomonadota</taxon>
        <taxon>Betaproteobacteria</taxon>
        <taxon>Neisseriales</taxon>
        <taxon>Chromobacteriaceae</taxon>
        <taxon>Vogesella</taxon>
    </lineage>
</organism>
<protein>
    <submittedName>
        <fullName evidence="1">Uncharacterized protein</fullName>
    </submittedName>
</protein>
<gene>
    <name evidence="1" type="ORF">PQU93_17460</name>
</gene>
<keyword evidence="2" id="KW-1185">Reference proteome</keyword>
<evidence type="ECO:0000313" key="1">
    <source>
        <dbReference type="EMBL" id="MDC7692552.1"/>
    </source>
</evidence>
<name>A0ABT5I8N7_VOGIN</name>
<dbReference type="Proteomes" id="UP001221566">
    <property type="component" value="Unassembled WGS sequence"/>
</dbReference>
<comment type="caution">
    <text evidence="1">The sequence shown here is derived from an EMBL/GenBank/DDBJ whole genome shotgun (WGS) entry which is preliminary data.</text>
</comment>
<accession>A0ABT5I8N7</accession>
<dbReference type="EMBL" id="JAQQKY010000016">
    <property type="protein sequence ID" value="MDC7692552.1"/>
    <property type="molecule type" value="Genomic_DNA"/>
</dbReference>
<evidence type="ECO:0000313" key="2">
    <source>
        <dbReference type="Proteomes" id="UP001221566"/>
    </source>
</evidence>
<sequence length="200" mass="22280">MGLFSLRNRTPKHINDVHNEQTWEDDRIQFARVLAALVPLLTTKQTKNLAAGMGVEVADVESLFERAGMEWGAVTACTYPDGYYPQMDEYDMQLEELGTYEPDPAVANQYLAGSVPHIVHVEFNYEIGGASIDVMPVDISLEKPQGVSVGITIKDQRPELFITTQAGDMLCLTVDQDNHIEQIDLEKVLESDDGHLEKGE</sequence>